<reference evidence="2" key="1">
    <citation type="journal article" date="2022" name="bioRxiv">
        <title>Discovery and biosynthetic assessment of Streptomyces ortus sp nov. isolated from a deep-sea sponge.</title>
        <authorList>
            <person name="Williams S.E."/>
        </authorList>
    </citation>
    <scope>NUCLEOTIDE SEQUENCE</scope>
    <source>
        <strain evidence="2">A15ISP2-DRY2</strain>
    </source>
</reference>
<dbReference type="EMBL" id="JAIFZO010000002">
    <property type="protein sequence ID" value="MCX4238156.1"/>
    <property type="molecule type" value="Genomic_DNA"/>
</dbReference>
<feature type="transmembrane region" description="Helical" evidence="1">
    <location>
        <begin position="35"/>
        <end position="53"/>
    </location>
</feature>
<keyword evidence="1" id="KW-0472">Membrane</keyword>
<evidence type="ECO:0000313" key="3">
    <source>
        <dbReference type="Proteomes" id="UP001165590"/>
    </source>
</evidence>
<dbReference type="RefSeq" id="WP_267030477.1">
    <property type="nucleotide sequence ID" value="NZ_JAIFZO010000002.1"/>
</dbReference>
<dbReference type="Proteomes" id="UP001165590">
    <property type="component" value="Unassembled WGS sequence"/>
</dbReference>
<name>A0ABT3VI42_9ACTN</name>
<sequence>MSLTRNPAAPAAAWNRLTAVGHQPDAHPWTTDGAWTVYAVWAVAAAFVAVASVNRRDQ</sequence>
<evidence type="ECO:0000256" key="1">
    <source>
        <dbReference type="SAM" id="Phobius"/>
    </source>
</evidence>
<organism evidence="2 3">
    <name type="scientific">Streptomyces ortus</name>
    <dbReference type="NCBI Taxonomy" id="2867268"/>
    <lineage>
        <taxon>Bacteria</taxon>
        <taxon>Bacillati</taxon>
        <taxon>Actinomycetota</taxon>
        <taxon>Actinomycetes</taxon>
        <taxon>Kitasatosporales</taxon>
        <taxon>Streptomycetaceae</taxon>
        <taxon>Streptomyces</taxon>
    </lineage>
</organism>
<accession>A0ABT3VI42</accession>
<keyword evidence="3" id="KW-1185">Reference proteome</keyword>
<keyword evidence="1" id="KW-1133">Transmembrane helix</keyword>
<comment type="caution">
    <text evidence="2">The sequence shown here is derived from an EMBL/GenBank/DDBJ whole genome shotgun (WGS) entry which is preliminary data.</text>
</comment>
<keyword evidence="1" id="KW-0812">Transmembrane</keyword>
<evidence type="ECO:0008006" key="4">
    <source>
        <dbReference type="Google" id="ProtNLM"/>
    </source>
</evidence>
<protein>
    <recommendedName>
        <fullName evidence="4">ABC transporter permease</fullName>
    </recommendedName>
</protein>
<evidence type="ECO:0000313" key="2">
    <source>
        <dbReference type="EMBL" id="MCX4238156.1"/>
    </source>
</evidence>
<proteinExistence type="predicted"/>
<gene>
    <name evidence="2" type="ORF">K3769_36380</name>
</gene>